<dbReference type="SUPFAM" id="SSF51735">
    <property type="entry name" value="NAD(P)-binding Rossmann-fold domains"/>
    <property type="match status" value="1"/>
</dbReference>
<name>A0A382Z4J1_9ZZZZ</name>
<dbReference type="InterPro" id="IPR036291">
    <property type="entry name" value="NAD(P)-bd_dom_sf"/>
</dbReference>
<feature type="domain" description="UDP-glucose/GDP-mannose dehydrogenase N-terminal" evidence="1">
    <location>
        <begin position="1"/>
        <end position="89"/>
    </location>
</feature>
<dbReference type="InterPro" id="IPR001732">
    <property type="entry name" value="UDP-Glc/GDP-Man_DH_N"/>
</dbReference>
<evidence type="ECO:0000313" key="2">
    <source>
        <dbReference type="EMBL" id="SVD89648.1"/>
    </source>
</evidence>
<sequence length="90" mass="9702">MQIGIIGLGVVGLSFASVLGSKGFSVFGMDSDVKKIEKINSKKSPFFEPKLESFLKKALSMSLEISSDIEKVVKNCDLIFLTVGTPKSKS</sequence>
<evidence type="ECO:0000259" key="1">
    <source>
        <dbReference type="Pfam" id="PF03721"/>
    </source>
</evidence>
<protein>
    <recommendedName>
        <fullName evidence="1">UDP-glucose/GDP-mannose dehydrogenase N-terminal domain-containing protein</fullName>
    </recommendedName>
</protein>
<dbReference type="PANTHER" id="PTHR43750:SF3">
    <property type="entry name" value="UDP-GLUCOSE 6-DEHYDROGENASE TUAD"/>
    <property type="match status" value="1"/>
</dbReference>
<feature type="non-terminal residue" evidence="2">
    <location>
        <position position="90"/>
    </location>
</feature>
<reference evidence="2" key="1">
    <citation type="submission" date="2018-05" db="EMBL/GenBank/DDBJ databases">
        <authorList>
            <person name="Lanie J.A."/>
            <person name="Ng W.-L."/>
            <person name="Kazmierczak K.M."/>
            <person name="Andrzejewski T.M."/>
            <person name="Davidsen T.M."/>
            <person name="Wayne K.J."/>
            <person name="Tettelin H."/>
            <person name="Glass J.I."/>
            <person name="Rusch D."/>
            <person name="Podicherti R."/>
            <person name="Tsui H.-C.T."/>
            <person name="Winkler M.E."/>
        </authorList>
    </citation>
    <scope>NUCLEOTIDE SEQUENCE</scope>
</reference>
<dbReference type="GO" id="GO:0016616">
    <property type="term" value="F:oxidoreductase activity, acting on the CH-OH group of donors, NAD or NADP as acceptor"/>
    <property type="evidence" value="ECO:0007669"/>
    <property type="project" value="InterPro"/>
</dbReference>
<dbReference type="EMBL" id="UINC01180449">
    <property type="protein sequence ID" value="SVD89648.1"/>
    <property type="molecule type" value="Genomic_DNA"/>
</dbReference>
<dbReference type="Gene3D" id="3.40.50.720">
    <property type="entry name" value="NAD(P)-binding Rossmann-like Domain"/>
    <property type="match status" value="1"/>
</dbReference>
<proteinExistence type="predicted"/>
<organism evidence="2">
    <name type="scientific">marine metagenome</name>
    <dbReference type="NCBI Taxonomy" id="408172"/>
    <lineage>
        <taxon>unclassified sequences</taxon>
        <taxon>metagenomes</taxon>
        <taxon>ecological metagenomes</taxon>
    </lineage>
</organism>
<dbReference type="Pfam" id="PF03721">
    <property type="entry name" value="UDPG_MGDP_dh_N"/>
    <property type="match status" value="1"/>
</dbReference>
<dbReference type="AlphaFoldDB" id="A0A382Z4J1"/>
<accession>A0A382Z4J1</accession>
<gene>
    <name evidence="2" type="ORF">METZ01_LOCUS442502</name>
</gene>
<dbReference type="GO" id="GO:0051287">
    <property type="term" value="F:NAD binding"/>
    <property type="evidence" value="ECO:0007669"/>
    <property type="project" value="InterPro"/>
</dbReference>
<dbReference type="PANTHER" id="PTHR43750">
    <property type="entry name" value="UDP-GLUCOSE 6-DEHYDROGENASE TUAD"/>
    <property type="match status" value="1"/>
</dbReference>